<sequence>MAKKTSRAKTPGPHRRFANLIETCPELSAAVVLLEELAAALAAEESRRDLQSTLGLFSDWVGEVRWKHAPIDAALYERILAVLARLTALSSEPMLAPDAKRLYADLAAVRDA</sequence>
<proteinExistence type="predicted"/>
<dbReference type="EMBL" id="CP114040">
    <property type="protein sequence ID" value="WAS93288.1"/>
    <property type="molecule type" value="Genomic_DNA"/>
</dbReference>
<gene>
    <name evidence="1" type="ORF">O0S08_44655</name>
</gene>
<evidence type="ECO:0000313" key="1">
    <source>
        <dbReference type="EMBL" id="WAS93288.1"/>
    </source>
</evidence>
<organism evidence="1 2">
    <name type="scientific">Nannocystis punicea</name>
    <dbReference type="NCBI Taxonomy" id="2995304"/>
    <lineage>
        <taxon>Bacteria</taxon>
        <taxon>Pseudomonadati</taxon>
        <taxon>Myxococcota</taxon>
        <taxon>Polyangia</taxon>
        <taxon>Nannocystales</taxon>
        <taxon>Nannocystaceae</taxon>
        <taxon>Nannocystis</taxon>
    </lineage>
</organism>
<evidence type="ECO:0000313" key="2">
    <source>
        <dbReference type="Proteomes" id="UP001164459"/>
    </source>
</evidence>
<dbReference type="RefSeq" id="WP_269035617.1">
    <property type="nucleotide sequence ID" value="NZ_CP114040.1"/>
</dbReference>
<accession>A0ABY7H290</accession>
<protein>
    <submittedName>
        <fullName evidence="1">Uncharacterized protein</fullName>
    </submittedName>
</protein>
<reference evidence="1" key="1">
    <citation type="submission" date="2022-11" db="EMBL/GenBank/DDBJ databases">
        <title>Minimal conservation of predation-associated metabolite biosynthetic gene clusters underscores biosynthetic potential of Myxococcota including descriptions for ten novel species: Archangium lansinium sp. nov., Myxococcus landrumus sp. nov., Nannocystis bai.</title>
        <authorList>
            <person name="Ahearne A."/>
            <person name="Stevens C."/>
            <person name="Dowd S."/>
        </authorList>
    </citation>
    <scope>NUCLEOTIDE SEQUENCE</scope>
    <source>
        <strain evidence="1">Fl3</strain>
    </source>
</reference>
<dbReference type="Proteomes" id="UP001164459">
    <property type="component" value="Chromosome"/>
</dbReference>
<keyword evidence="2" id="KW-1185">Reference proteome</keyword>
<name>A0ABY7H290_9BACT</name>